<protein>
    <recommendedName>
        <fullName evidence="3">Leucine-rich repeat (LRR) family protein</fullName>
    </recommendedName>
</protein>
<gene>
    <name evidence="1" type="ORF">Acr_10g0001680</name>
</gene>
<evidence type="ECO:0008006" key="3">
    <source>
        <dbReference type="Google" id="ProtNLM"/>
    </source>
</evidence>
<dbReference type="Gene3D" id="3.80.10.10">
    <property type="entry name" value="Ribonuclease Inhibitor"/>
    <property type="match status" value="1"/>
</dbReference>
<comment type="caution">
    <text evidence="1">The sequence shown here is derived from an EMBL/GenBank/DDBJ whole genome shotgun (WGS) entry which is preliminary data.</text>
</comment>
<dbReference type="EMBL" id="BJWL01000010">
    <property type="protein sequence ID" value="GFY94783.1"/>
    <property type="molecule type" value="Genomic_DNA"/>
</dbReference>
<sequence length="116" mass="13123">MGMREDPMAILEKLPKLTILELYYYQGNKFACTAGGFPQLQFLHNFRGDVELQVEGGGFPQLQFLDMYMCDAEELQVEEGGMPLLKGLEVTGSVRIPERLRSIPAIPWHGIGDWAY</sequence>
<organism evidence="1 2">
    <name type="scientific">Actinidia rufa</name>
    <dbReference type="NCBI Taxonomy" id="165716"/>
    <lineage>
        <taxon>Eukaryota</taxon>
        <taxon>Viridiplantae</taxon>
        <taxon>Streptophyta</taxon>
        <taxon>Embryophyta</taxon>
        <taxon>Tracheophyta</taxon>
        <taxon>Spermatophyta</taxon>
        <taxon>Magnoliopsida</taxon>
        <taxon>eudicotyledons</taxon>
        <taxon>Gunneridae</taxon>
        <taxon>Pentapetalae</taxon>
        <taxon>asterids</taxon>
        <taxon>Ericales</taxon>
        <taxon>Actinidiaceae</taxon>
        <taxon>Actinidia</taxon>
    </lineage>
</organism>
<dbReference type="AlphaFoldDB" id="A0A7J0F853"/>
<dbReference type="Proteomes" id="UP000585474">
    <property type="component" value="Unassembled WGS sequence"/>
</dbReference>
<dbReference type="InterPro" id="IPR032675">
    <property type="entry name" value="LRR_dom_sf"/>
</dbReference>
<evidence type="ECO:0000313" key="2">
    <source>
        <dbReference type="Proteomes" id="UP000585474"/>
    </source>
</evidence>
<name>A0A7J0F853_9ERIC</name>
<keyword evidence="2" id="KW-1185">Reference proteome</keyword>
<evidence type="ECO:0000313" key="1">
    <source>
        <dbReference type="EMBL" id="GFY94783.1"/>
    </source>
</evidence>
<reference evidence="1 2" key="1">
    <citation type="submission" date="2019-07" db="EMBL/GenBank/DDBJ databases">
        <title>De Novo Assembly of kiwifruit Actinidia rufa.</title>
        <authorList>
            <person name="Sugita-Konishi S."/>
            <person name="Sato K."/>
            <person name="Mori E."/>
            <person name="Abe Y."/>
            <person name="Kisaki G."/>
            <person name="Hamano K."/>
            <person name="Suezawa K."/>
            <person name="Otani M."/>
            <person name="Fukuda T."/>
            <person name="Manabe T."/>
            <person name="Gomi K."/>
            <person name="Tabuchi M."/>
            <person name="Akimitsu K."/>
            <person name="Kataoka I."/>
        </authorList>
    </citation>
    <scope>NUCLEOTIDE SEQUENCE [LARGE SCALE GENOMIC DNA]</scope>
    <source>
        <strain evidence="2">cv. Fuchu</strain>
    </source>
</reference>
<accession>A0A7J0F853</accession>
<proteinExistence type="predicted"/>
<dbReference type="OrthoDB" id="911815at2759"/>